<gene>
    <name evidence="2" type="ORF">HGA08_12110</name>
</gene>
<accession>A0A846Y105</accession>
<feature type="region of interest" description="Disordered" evidence="1">
    <location>
        <begin position="1"/>
        <end position="22"/>
    </location>
</feature>
<sequence length="260" mass="27261">MYVAQSGRATAPPVPSTSTDSPMTDTLTAAYTAAAAALGDFAPTVALESTDMPGELLTDPVWLADRVTDTGGRWACGDARVNGTLWWYSASSTLVAGPLAMLLGFGRAPDPAPGRLRIGLRDYGYLAAARSDRLLAADAEFAPALRDACASIIDPLARVCGATPRALWAIASDSIANRALGIGRELGRLEQGCALAAALCAPPLLPPRYIDVTGAAGSRRFVRRSSCCLLYVTGRSNKCSSCPRRTPDDRENALLQHIPG</sequence>
<comment type="caution">
    <text evidence="2">The sequence shown here is derived from an EMBL/GenBank/DDBJ whole genome shotgun (WGS) entry which is preliminary data.</text>
</comment>
<evidence type="ECO:0008006" key="4">
    <source>
        <dbReference type="Google" id="ProtNLM"/>
    </source>
</evidence>
<evidence type="ECO:0000313" key="3">
    <source>
        <dbReference type="Proteomes" id="UP000565711"/>
    </source>
</evidence>
<dbReference type="AlphaFoldDB" id="A0A846Y105"/>
<dbReference type="EMBL" id="JAAXOP010000005">
    <property type="protein sequence ID" value="NKY50958.1"/>
    <property type="molecule type" value="Genomic_DNA"/>
</dbReference>
<dbReference type="Proteomes" id="UP000565711">
    <property type="component" value="Unassembled WGS sequence"/>
</dbReference>
<reference evidence="2 3" key="1">
    <citation type="submission" date="2020-04" db="EMBL/GenBank/DDBJ databases">
        <title>MicrobeNet Type strains.</title>
        <authorList>
            <person name="Nicholson A.C."/>
        </authorList>
    </citation>
    <scope>NUCLEOTIDE SEQUENCE [LARGE SCALE GENOMIC DNA]</scope>
    <source>
        <strain evidence="2 3">JCM 12354</strain>
    </source>
</reference>
<organism evidence="2 3">
    <name type="scientific">Nocardia vermiculata</name>
    <dbReference type="NCBI Taxonomy" id="257274"/>
    <lineage>
        <taxon>Bacteria</taxon>
        <taxon>Bacillati</taxon>
        <taxon>Actinomycetota</taxon>
        <taxon>Actinomycetes</taxon>
        <taxon>Mycobacteriales</taxon>
        <taxon>Nocardiaceae</taxon>
        <taxon>Nocardia</taxon>
    </lineage>
</organism>
<protein>
    <recommendedName>
        <fullName evidence="4">Ferric siderophore reductase C-terminal domain-containing protein</fullName>
    </recommendedName>
</protein>
<keyword evidence="3" id="KW-1185">Reference proteome</keyword>
<evidence type="ECO:0000313" key="2">
    <source>
        <dbReference type="EMBL" id="NKY50958.1"/>
    </source>
</evidence>
<name>A0A846Y105_9NOCA</name>
<evidence type="ECO:0000256" key="1">
    <source>
        <dbReference type="SAM" id="MobiDB-lite"/>
    </source>
</evidence>
<proteinExistence type="predicted"/>